<sequence>MTSRMSRVLLAPALALLSLLGAPPADASLLVLSYHDIRDDVARQGDVDPHAVSTQNFAAHLDWLHGNGYTAVDLDDVEAASRGVRPLPERAVLLTFDDGLRSVYTHAFPLLRAYRFPAVIAPVTGWVDLPADSHVDYAGPASHDRDDFVTWAHLREMQASGLVEVASHTDAMHYGALANPQGNVIPAAVTRIYDPAADAYETAAQYLARVRADLTASAAAIERELGQPPRAIVWPYAAYSQRTNAIADGLGMRFSFDLEGTRQERLAGADLHGLSRLLVTGNPDVVELVAELRDDADAVEPMRAVQVDLDYLYDPDPAQVERNLDALVERMHRIKPSHVFLQAFADPDGDGAADALYFPNRHLPVRADLFSRVAWQLSTRARVRVHAWMPVLAFRPAVALARALPDPEPGEVFRLDPTDPEARALITDLYEDLAIAAPVAGLHFHDDALLRERELPSLFPGNPAARTAYLIEFTHELHRAAERWRPRLATSRNLFARPVLEPASEAWFAQGLPAFLQAYDYTVVMAMPWMEHSDAPAAWLDRLADAVAAVPGAFGRTVFQLQTVDWRGGDGAGRIPNSDLPATSRRLQAAGVRHLAYYPDDFVADHPALDDAREAISARRFPYPEL</sequence>
<evidence type="ECO:0000259" key="3">
    <source>
        <dbReference type="PROSITE" id="PS51677"/>
    </source>
</evidence>
<dbReference type="GO" id="GO:0016787">
    <property type="term" value="F:hydrolase activity"/>
    <property type="evidence" value="ECO:0007669"/>
    <property type="project" value="UniProtKB-KW"/>
</dbReference>
<gene>
    <name evidence="4" type="primary">pgaB</name>
    <name evidence="4" type="ORF">LYB30171_01065</name>
</gene>
<feature type="domain" description="NodB homology" evidence="3">
    <location>
        <begin position="90"/>
        <end position="335"/>
    </location>
</feature>
<organism evidence="4 5">
    <name type="scientific">Novilysobacter luteus</name>
    <dbReference type="NCBI Taxonomy" id="2822368"/>
    <lineage>
        <taxon>Bacteria</taxon>
        <taxon>Pseudomonadati</taxon>
        <taxon>Pseudomonadota</taxon>
        <taxon>Gammaproteobacteria</taxon>
        <taxon>Lysobacterales</taxon>
        <taxon>Lysobacteraceae</taxon>
        <taxon>Novilysobacter</taxon>
    </lineage>
</organism>
<evidence type="ECO:0000313" key="5">
    <source>
        <dbReference type="Proteomes" id="UP000680116"/>
    </source>
</evidence>
<feature type="chain" id="PRO_5046060412" evidence="2">
    <location>
        <begin position="28"/>
        <end position="626"/>
    </location>
</feature>
<keyword evidence="5" id="KW-1185">Reference proteome</keyword>
<dbReference type="InterPro" id="IPR002509">
    <property type="entry name" value="NODB_dom"/>
</dbReference>
<dbReference type="EMBL" id="OU015430">
    <property type="protein sequence ID" value="CAG4971844.1"/>
    <property type="molecule type" value="Genomic_DNA"/>
</dbReference>
<proteinExistence type="predicted"/>
<dbReference type="Pfam" id="PF14883">
    <property type="entry name" value="GHL13"/>
    <property type="match status" value="2"/>
</dbReference>
<evidence type="ECO:0000256" key="2">
    <source>
        <dbReference type="SAM" id="SignalP"/>
    </source>
</evidence>
<accession>A0ABM7QIL6</accession>
<dbReference type="Pfam" id="PF01522">
    <property type="entry name" value="Polysacc_deac_1"/>
    <property type="match status" value="1"/>
</dbReference>
<dbReference type="InterPro" id="IPR011330">
    <property type="entry name" value="Glyco_hydro/deAcase_b/a-brl"/>
</dbReference>
<dbReference type="SUPFAM" id="SSF88713">
    <property type="entry name" value="Glycoside hydrolase/deacetylase"/>
    <property type="match status" value="1"/>
</dbReference>
<evidence type="ECO:0000256" key="1">
    <source>
        <dbReference type="ARBA" id="ARBA00022729"/>
    </source>
</evidence>
<reference evidence="4 5" key="1">
    <citation type="submission" date="2021-04" db="EMBL/GenBank/DDBJ databases">
        <authorList>
            <person name="Rodrigo-Torres L."/>
            <person name="Arahal R. D."/>
            <person name="Lucena T."/>
        </authorList>
    </citation>
    <scope>NUCLEOTIDE SEQUENCE [LARGE SCALE GENOMIC DNA]</scope>
    <source>
        <strain evidence="4 5">CECT 30171</strain>
    </source>
</reference>
<evidence type="ECO:0000313" key="4">
    <source>
        <dbReference type="EMBL" id="CAG4971844.1"/>
    </source>
</evidence>
<dbReference type="Proteomes" id="UP000680116">
    <property type="component" value="Chromosome"/>
</dbReference>
<dbReference type="InterPro" id="IPR051398">
    <property type="entry name" value="Polysacch_Deacetylase"/>
</dbReference>
<dbReference type="PROSITE" id="PS51677">
    <property type="entry name" value="NODB"/>
    <property type="match status" value="1"/>
</dbReference>
<keyword evidence="4" id="KW-0378">Hydrolase</keyword>
<dbReference type="Gene3D" id="3.20.20.80">
    <property type="entry name" value="Glycosidases"/>
    <property type="match status" value="2"/>
</dbReference>
<dbReference type="EC" id="3.5.1.-" evidence="4"/>
<dbReference type="InterPro" id="IPR023854">
    <property type="entry name" value="PGA_deacetylase_PgaB"/>
</dbReference>
<feature type="signal peptide" evidence="2">
    <location>
        <begin position="1"/>
        <end position="27"/>
    </location>
</feature>
<dbReference type="Gene3D" id="3.20.20.370">
    <property type="entry name" value="Glycoside hydrolase/deacetylase"/>
    <property type="match status" value="1"/>
</dbReference>
<dbReference type="NCBIfam" id="TIGR03938">
    <property type="entry name" value="deacetyl_PgaB"/>
    <property type="match status" value="1"/>
</dbReference>
<protein>
    <submittedName>
        <fullName evidence="4">Poly-beta-1,6-N-acetyl-D-glucosamine N-deacetylase</fullName>
        <ecNumber evidence="4">3.5.1.-</ecNumber>
    </submittedName>
</protein>
<name>A0ABM7QIL6_9GAMM</name>
<dbReference type="PANTHER" id="PTHR34216">
    <property type="match status" value="1"/>
</dbReference>
<dbReference type="PANTHER" id="PTHR34216:SF7">
    <property type="entry name" value="POLY-BETA-1,6-N-ACETYL-D-GLUCOSAMINE N-DEACETYLASE"/>
    <property type="match status" value="1"/>
</dbReference>
<keyword evidence="1 2" id="KW-0732">Signal</keyword>
<dbReference type="InterPro" id="IPR032772">
    <property type="entry name" value="PGA_deacetylase_PgaB_C"/>
</dbReference>